<organism evidence="2 3">
    <name type="scientific">Bimuria novae-zelandiae CBS 107.79</name>
    <dbReference type="NCBI Taxonomy" id="1447943"/>
    <lineage>
        <taxon>Eukaryota</taxon>
        <taxon>Fungi</taxon>
        <taxon>Dikarya</taxon>
        <taxon>Ascomycota</taxon>
        <taxon>Pezizomycotina</taxon>
        <taxon>Dothideomycetes</taxon>
        <taxon>Pleosporomycetidae</taxon>
        <taxon>Pleosporales</taxon>
        <taxon>Massarineae</taxon>
        <taxon>Didymosphaeriaceae</taxon>
        <taxon>Bimuria</taxon>
    </lineage>
</organism>
<evidence type="ECO:0000256" key="1">
    <source>
        <dbReference type="SAM" id="MobiDB-lite"/>
    </source>
</evidence>
<feature type="region of interest" description="Disordered" evidence="1">
    <location>
        <begin position="221"/>
        <end position="240"/>
    </location>
</feature>
<name>A0A6A5UND4_9PLEO</name>
<evidence type="ECO:0008006" key="4">
    <source>
        <dbReference type="Google" id="ProtNLM"/>
    </source>
</evidence>
<keyword evidence="3" id="KW-1185">Reference proteome</keyword>
<gene>
    <name evidence="2" type="ORF">BU23DRAFT_604210</name>
</gene>
<evidence type="ECO:0000313" key="3">
    <source>
        <dbReference type="Proteomes" id="UP000800036"/>
    </source>
</evidence>
<dbReference type="AlphaFoldDB" id="A0A6A5UND4"/>
<dbReference type="OrthoDB" id="3780500at2759"/>
<accession>A0A6A5UND4</accession>
<evidence type="ECO:0000313" key="2">
    <source>
        <dbReference type="EMBL" id="KAF1965429.1"/>
    </source>
</evidence>
<sequence>MDDQLIGFVIYRTDYRDDENWNRFMAYLNNQAHSGLSDPELQDAGPIEIRERFNKWLKSGEEAPDDSYRYMACVLVDSATLNSVDRWMKDKTLEDDRLTLFDARGRTSVWLVSCHEEEGEFEVGISYLFPQVAYLIQMDRDEGSAWDEVAVPLGKGLIAKKVQQEVEKETGLIHGAADDQRSILFPQQQTARPEETRHATILTPAPPYLGLNLSQIQPDRSAALVSPNPGPQKRPARPGSPFVDRSIGVELMIRVFRDDTRYKGSANAVGSFDHIRAYDAVAADLLLFISCIKWKAVPRSTLLSVQLEVRIEEAIGVPYRYSFLVRRYGDTRGMAEKGVTHVAGIFPSDDYANRAIWRAYLPYELRLLKDKQGSSAEEKSELCPLVGRCLQVDGRIREAVRWLEESCEPRKKLAYQANGQVKEGVELLEYVVAVKQRIYRFDHPSRLVSESVLRSWQAAS</sequence>
<proteinExistence type="predicted"/>
<dbReference type="Proteomes" id="UP000800036">
    <property type="component" value="Unassembled WGS sequence"/>
</dbReference>
<protein>
    <recommendedName>
        <fullName evidence="4">Heterokaryon incompatibility domain-containing protein</fullName>
    </recommendedName>
</protein>
<dbReference type="EMBL" id="ML976762">
    <property type="protein sequence ID" value="KAF1965429.1"/>
    <property type="molecule type" value="Genomic_DNA"/>
</dbReference>
<reference evidence="2" key="1">
    <citation type="journal article" date="2020" name="Stud. Mycol.">
        <title>101 Dothideomycetes genomes: a test case for predicting lifestyles and emergence of pathogens.</title>
        <authorList>
            <person name="Haridas S."/>
            <person name="Albert R."/>
            <person name="Binder M."/>
            <person name="Bloem J."/>
            <person name="Labutti K."/>
            <person name="Salamov A."/>
            <person name="Andreopoulos B."/>
            <person name="Baker S."/>
            <person name="Barry K."/>
            <person name="Bills G."/>
            <person name="Bluhm B."/>
            <person name="Cannon C."/>
            <person name="Castanera R."/>
            <person name="Culley D."/>
            <person name="Daum C."/>
            <person name="Ezra D."/>
            <person name="Gonzalez J."/>
            <person name="Henrissat B."/>
            <person name="Kuo A."/>
            <person name="Liang C."/>
            <person name="Lipzen A."/>
            <person name="Lutzoni F."/>
            <person name="Magnuson J."/>
            <person name="Mondo S."/>
            <person name="Nolan M."/>
            <person name="Ohm R."/>
            <person name="Pangilinan J."/>
            <person name="Park H.-J."/>
            <person name="Ramirez L."/>
            <person name="Alfaro M."/>
            <person name="Sun H."/>
            <person name="Tritt A."/>
            <person name="Yoshinaga Y."/>
            <person name="Zwiers L.-H."/>
            <person name="Turgeon B."/>
            <person name="Goodwin S."/>
            <person name="Spatafora J."/>
            <person name="Crous P."/>
            <person name="Grigoriev I."/>
        </authorList>
    </citation>
    <scope>NUCLEOTIDE SEQUENCE</scope>
    <source>
        <strain evidence="2">CBS 107.79</strain>
    </source>
</reference>